<evidence type="ECO:0000313" key="2">
    <source>
        <dbReference type="EnsemblMetazoa" id="GAUT040813-PA"/>
    </source>
</evidence>
<dbReference type="VEuPathDB" id="VectorBase:GAUT040813"/>
<accession>A0A1A9VLK8</accession>
<evidence type="ECO:0000313" key="3">
    <source>
        <dbReference type="Proteomes" id="UP000078200"/>
    </source>
</evidence>
<proteinExistence type="predicted"/>
<dbReference type="AlphaFoldDB" id="A0A1A9VLK8"/>
<name>A0A1A9VLK8_GLOAU</name>
<feature type="region of interest" description="Disordered" evidence="1">
    <location>
        <begin position="183"/>
        <end position="210"/>
    </location>
</feature>
<feature type="region of interest" description="Disordered" evidence="1">
    <location>
        <begin position="1"/>
        <end position="22"/>
    </location>
</feature>
<dbReference type="Proteomes" id="UP000078200">
    <property type="component" value="Unassembled WGS sequence"/>
</dbReference>
<dbReference type="EnsemblMetazoa" id="GAUT040813-RA">
    <property type="protein sequence ID" value="GAUT040813-PA"/>
    <property type="gene ID" value="GAUT040813"/>
</dbReference>
<organism evidence="2 3">
    <name type="scientific">Glossina austeni</name>
    <name type="common">Savannah tsetse fly</name>
    <dbReference type="NCBI Taxonomy" id="7395"/>
    <lineage>
        <taxon>Eukaryota</taxon>
        <taxon>Metazoa</taxon>
        <taxon>Ecdysozoa</taxon>
        <taxon>Arthropoda</taxon>
        <taxon>Hexapoda</taxon>
        <taxon>Insecta</taxon>
        <taxon>Pterygota</taxon>
        <taxon>Neoptera</taxon>
        <taxon>Endopterygota</taxon>
        <taxon>Diptera</taxon>
        <taxon>Brachycera</taxon>
        <taxon>Muscomorpha</taxon>
        <taxon>Hippoboscoidea</taxon>
        <taxon>Glossinidae</taxon>
        <taxon>Glossina</taxon>
    </lineage>
</organism>
<protein>
    <submittedName>
        <fullName evidence="2">Uncharacterized protein</fullName>
    </submittedName>
</protein>
<keyword evidence="3" id="KW-1185">Reference proteome</keyword>
<sequence>MSSKHHPQRNERHQAPNRDPYLAKARRIAVNATSHAYPTDKQAANVRKLTPITRFHPRSGSGKRRIDTTSDDTGLHFEGNLISATVIVADRRVTATVDTGATTSFNAAVLAREIEKTCRRDPKSSTAYVAISSFHYSNSEGTSTPTAAQLATRFQGLYTVVRFESPNIIQVDTTTRALKHVHLQDAKSTTGPGATVPRGGAAPHLHKQSQ</sequence>
<reference evidence="2" key="1">
    <citation type="submission" date="2020-05" db="UniProtKB">
        <authorList>
            <consortium name="EnsemblMetazoa"/>
        </authorList>
    </citation>
    <scope>IDENTIFICATION</scope>
    <source>
        <strain evidence="2">TTRI</strain>
    </source>
</reference>
<evidence type="ECO:0000256" key="1">
    <source>
        <dbReference type="SAM" id="MobiDB-lite"/>
    </source>
</evidence>